<gene>
    <name evidence="4" type="ORF">A8709_31390</name>
</gene>
<dbReference type="GO" id="GO:0016020">
    <property type="term" value="C:membrane"/>
    <property type="evidence" value="ECO:0007669"/>
    <property type="project" value="InterPro"/>
</dbReference>
<name>A0A1C0ZW54_9BACL</name>
<dbReference type="PIRSF" id="PIRSF005690">
    <property type="entry name" value="GerBA"/>
    <property type="match status" value="1"/>
</dbReference>
<feature type="transmembrane region" description="Helical" evidence="3">
    <location>
        <begin position="362"/>
        <end position="381"/>
    </location>
</feature>
<evidence type="ECO:0000256" key="1">
    <source>
        <dbReference type="ARBA" id="ARBA00005278"/>
    </source>
</evidence>
<proteinExistence type="inferred from homology"/>
<feature type="transmembrane region" description="Helical" evidence="3">
    <location>
        <begin position="266"/>
        <end position="288"/>
    </location>
</feature>
<comment type="similarity">
    <text evidence="1">Belongs to the GerABKA family.</text>
</comment>
<evidence type="ECO:0000256" key="3">
    <source>
        <dbReference type="SAM" id="Phobius"/>
    </source>
</evidence>
<evidence type="ECO:0000313" key="4">
    <source>
        <dbReference type="EMBL" id="OCT12336.1"/>
    </source>
</evidence>
<dbReference type="InterPro" id="IPR050768">
    <property type="entry name" value="UPF0353/GerABKA_families"/>
</dbReference>
<sequence length="463" mass="51414">MTTNQGILVSTLEMLKGCADLTHQHFPLQQFDLVYFDYFVGTDILDREIIAPLTAKEPNHVALLSRSFFKPKLDVSEIVDGILSGKIAVFYNNRAYLYDAYAPEIRSIQNSETESVINGPMDSFNESLATNLSLIRRRIKNPSLKVVNFTIGTKTKTPFALLYMEGIADASQLQQLSDMIDNLDIPAVYDTNTLVQYLGINKFTIFPQILTTVRPDLISDKLINGKLVGLLDGSPVAFSAPTGFIEFFSSPDDYYLSWATASLIRLLRLLALFITLCFTAFYVSLVTYHYEMIPATLILNLMESRDKVPFSPLFEALLMELTIEFLREAGARLPSKIGSTIGTVGGIVIGQAAVQAGVTSNILIISVAISAIASFVIPSYIMSSSIRFMRFSIIIMAGLLGNFGIMIAIGFICIQLSGYQTLGHPFLLPFSPTKPYRMLDQVIRIPVYLLQRLNKKKPSNSNE</sequence>
<dbReference type="Proteomes" id="UP000093309">
    <property type="component" value="Unassembled WGS sequence"/>
</dbReference>
<keyword evidence="5" id="KW-1185">Reference proteome</keyword>
<dbReference type="STRING" id="512399.A8709_31390"/>
<comment type="caution">
    <text evidence="4">The sequence shown here is derived from an EMBL/GenBank/DDBJ whole genome shotgun (WGS) entry which is preliminary data.</text>
</comment>
<dbReference type="PANTHER" id="PTHR22550">
    <property type="entry name" value="SPORE GERMINATION PROTEIN"/>
    <property type="match status" value="1"/>
</dbReference>
<dbReference type="EMBL" id="LYPC01000027">
    <property type="protein sequence ID" value="OCT12336.1"/>
    <property type="molecule type" value="Genomic_DNA"/>
</dbReference>
<dbReference type="PANTHER" id="PTHR22550:SF5">
    <property type="entry name" value="LEUCINE ZIPPER PROTEIN 4"/>
    <property type="match status" value="1"/>
</dbReference>
<reference evidence="5" key="1">
    <citation type="submission" date="2016-05" db="EMBL/GenBank/DDBJ databases">
        <title>Paenibacillus oryzae. sp. nov., isolated from the rice root.</title>
        <authorList>
            <person name="Zhang J."/>
            <person name="Zhang X."/>
        </authorList>
    </citation>
    <scope>NUCLEOTIDE SEQUENCE [LARGE SCALE GENOMIC DNA]</scope>
    <source>
        <strain evidence="5">KCTC13222</strain>
    </source>
</reference>
<keyword evidence="3" id="KW-1133">Transmembrane helix</keyword>
<keyword evidence="3" id="KW-0812">Transmembrane</keyword>
<dbReference type="RefSeq" id="WP_065856537.1">
    <property type="nucleotide sequence ID" value="NZ_LYPC01000027.1"/>
</dbReference>
<keyword evidence="2 3" id="KW-0472">Membrane</keyword>
<protein>
    <submittedName>
        <fullName evidence="4">Uncharacterized protein</fullName>
    </submittedName>
</protein>
<dbReference type="GO" id="GO:0009847">
    <property type="term" value="P:spore germination"/>
    <property type="evidence" value="ECO:0007669"/>
    <property type="project" value="InterPro"/>
</dbReference>
<evidence type="ECO:0000313" key="5">
    <source>
        <dbReference type="Proteomes" id="UP000093309"/>
    </source>
</evidence>
<dbReference type="Pfam" id="PF03323">
    <property type="entry name" value="GerA"/>
    <property type="match status" value="1"/>
</dbReference>
<dbReference type="InterPro" id="IPR004995">
    <property type="entry name" value="Spore_Ger"/>
</dbReference>
<dbReference type="AlphaFoldDB" id="A0A1C0ZW54"/>
<evidence type="ECO:0000256" key="2">
    <source>
        <dbReference type="ARBA" id="ARBA00023136"/>
    </source>
</evidence>
<feature type="transmembrane region" description="Helical" evidence="3">
    <location>
        <begin position="393"/>
        <end position="417"/>
    </location>
</feature>
<organism evidence="4 5">
    <name type="scientific">Paenibacillus pectinilyticus</name>
    <dbReference type="NCBI Taxonomy" id="512399"/>
    <lineage>
        <taxon>Bacteria</taxon>
        <taxon>Bacillati</taxon>
        <taxon>Bacillota</taxon>
        <taxon>Bacilli</taxon>
        <taxon>Bacillales</taxon>
        <taxon>Paenibacillaceae</taxon>
        <taxon>Paenibacillus</taxon>
    </lineage>
</organism>
<accession>A0A1C0ZW54</accession>
<dbReference type="OrthoDB" id="1726708at2"/>